<evidence type="ECO:0000256" key="1">
    <source>
        <dbReference type="SAM" id="MobiDB-lite"/>
    </source>
</evidence>
<reference evidence="2" key="1">
    <citation type="submission" date="2021-01" db="EMBL/GenBank/DDBJ databases">
        <authorList>
            <person name="Corre E."/>
            <person name="Pelletier E."/>
            <person name="Niang G."/>
            <person name="Scheremetjew M."/>
            <person name="Finn R."/>
            <person name="Kale V."/>
            <person name="Holt S."/>
            <person name="Cochrane G."/>
            <person name="Meng A."/>
            <person name="Brown T."/>
            <person name="Cohen L."/>
        </authorList>
    </citation>
    <scope>NUCLEOTIDE SEQUENCE</scope>
    <source>
        <strain evidence="2">CCAP 955/1</strain>
    </source>
</reference>
<sequence>MSEEDDELISRNFQIVKSAKQKLKLTKRIPLKSEIKKREYISDARRTYSQLLLNAFNSCDIDKLKNVYAMYCRPDLHAVNLYEGKKNPTGANSTELKTVPILLSYWQTLFHSAPDFMFESQFVTAYTDTISNISVVKSKFRMTGTRIMDVKIAQKTNADVIKKKLKHKEQYSTSENELMLEINNQLVTGFDPVPAAAESEAEPAGDDLSRPTRIETTTNTTNTIENADQEIVDHDDLFLDDLIVMAGDLADNHSAMTSSSHSSTATINPPITLLSSNNTSLTVQVPDNEVSPIETGNTLANEDNSTDFNNKKRKVTPRNASTESKTEKALQREIAKKAKAEAAKVSSIFASGEAIVFTEDAQVYADKPLAEILHLRYKGTFAVYLDANNKIFRYEFIYTSLDDAASIDGTLSTTAATVESSNNENHTNEEEEED</sequence>
<proteinExistence type="predicted"/>
<feature type="compositionally biased region" description="Polar residues" evidence="1">
    <location>
        <begin position="294"/>
        <end position="308"/>
    </location>
</feature>
<feature type="region of interest" description="Disordered" evidence="1">
    <location>
        <begin position="415"/>
        <end position="434"/>
    </location>
</feature>
<name>A0A7S3HAL7_9STRA</name>
<organism evidence="2">
    <name type="scientific">Spumella elongata</name>
    <dbReference type="NCBI Taxonomy" id="89044"/>
    <lineage>
        <taxon>Eukaryota</taxon>
        <taxon>Sar</taxon>
        <taxon>Stramenopiles</taxon>
        <taxon>Ochrophyta</taxon>
        <taxon>Chrysophyceae</taxon>
        <taxon>Chromulinales</taxon>
        <taxon>Chromulinaceae</taxon>
        <taxon>Spumella</taxon>
    </lineage>
</organism>
<feature type="region of interest" description="Disordered" evidence="1">
    <location>
        <begin position="289"/>
        <end position="325"/>
    </location>
</feature>
<gene>
    <name evidence="2" type="ORF">SELO1098_LOCUS18753</name>
</gene>
<dbReference type="EMBL" id="HBIC01036747">
    <property type="protein sequence ID" value="CAE0289908.1"/>
    <property type="molecule type" value="Transcribed_RNA"/>
</dbReference>
<accession>A0A7S3HAL7</accession>
<evidence type="ECO:0000313" key="2">
    <source>
        <dbReference type="EMBL" id="CAE0289908.1"/>
    </source>
</evidence>
<protein>
    <submittedName>
        <fullName evidence="2">Uncharacterized protein</fullName>
    </submittedName>
</protein>
<dbReference type="AlphaFoldDB" id="A0A7S3HAL7"/>